<reference evidence="10" key="1">
    <citation type="submission" date="2021-07" db="EMBL/GenBank/DDBJ databases">
        <title>Pseudohoeflea marina sp. nov. a polyhydroxyalcanoate-producing bacterium.</title>
        <authorList>
            <person name="Zheng W."/>
            <person name="Yu S."/>
            <person name="Huang Y."/>
        </authorList>
    </citation>
    <scope>NUCLEOTIDE SEQUENCE</scope>
    <source>
        <strain evidence="10">DP4N28-3</strain>
    </source>
</reference>
<evidence type="ECO:0000256" key="7">
    <source>
        <dbReference type="ARBA" id="ARBA00023136"/>
    </source>
</evidence>
<proteinExistence type="inferred from homology"/>
<evidence type="ECO:0000256" key="2">
    <source>
        <dbReference type="ARBA" id="ARBA00022448"/>
    </source>
</evidence>
<sequence length="198" mass="21044">MSTISSVIIGTMAAIALVRGNVPGKELINVLLLAPLIVPHIIVAIAVYLQFAPLRLTGTTFGFVLIQTALAVPYTVVIVSAALSRLDFSLEMAALNLGASRLRSFVEVTMPLISPAMIGAGVFSFLASFDETIVAFFISGVENKTVTRKLFEDIDFSLSPVIAAVSVIFIALTVGLMGIGQLVKTQTSRRGMTRGEQN</sequence>
<keyword evidence="5 8" id="KW-0812">Transmembrane</keyword>
<protein>
    <submittedName>
        <fullName evidence="10">ABC transporter permease</fullName>
    </submittedName>
</protein>
<keyword evidence="11" id="KW-1185">Reference proteome</keyword>
<comment type="subcellular location">
    <subcellularLocation>
        <location evidence="1">Cell inner membrane</location>
        <topology evidence="1">Multi-pass membrane protein</topology>
    </subcellularLocation>
    <subcellularLocation>
        <location evidence="8">Cell membrane</location>
        <topology evidence="8">Multi-pass membrane protein</topology>
    </subcellularLocation>
</comment>
<dbReference type="PROSITE" id="PS50928">
    <property type="entry name" value="ABC_TM1"/>
    <property type="match status" value="1"/>
</dbReference>
<dbReference type="CDD" id="cd06261">
    <property type="entry name" value="TM_PBP2"/>
    <property type="match status" value="1"/>
</dbReference>
<keyword evidence="6 8" id="KW-1133">Transmembrane helix</keyword>
<name>A0ABS6WK00_9HYPH</name>
<evidence type="ECO:0000256" key="4">
    <source>
        <dbReference type="ARBA" id="ARBA00022519"/>
    </source>
</evidence>
<evidence type="ECO:0000259" key="9">
    <source>
        <dbReference type="PROSITE" id="PS50928"/>
    </source>
</evidence>
<evidence type="ECO:0000256" key="3">
    <source>
        <dbReference type="ARBA" id="ARBA00022475"/>
    </source>
</evidence>
<evidence type="ECO:0000256" key="6">
    <source>
        <dbReference type="ARBA" id="ARBA00022989"/>
    </source>
</evidence>
<feature type="transmembrane region" description="Helical" evidence="8">
    <location>
        <begin position="30"/>
        <end position="49"/>
    </location>
</feature>
<accession>A0ABS6WK00</accession>
<feature type="transmembrane region" description="Helical" evidence="8">
    <location>
        <begin position="161"/>
        <end position="183"/>
    </location>
</feature>
<organism evidence="10 11">
    <name type="scientific">Pseudohoeflea coraliihabitans</name>
    <dbReference type="NCBI Taxonomy" id="2860393"/>
    <lineage>
        <taxon>Bacteria</taxon>
        <taxon>Pseudomonadati</taxon>
        <taxon>Pseudomonadota</taxon>
        <taxon>Alphaproteobacteria</taxon>
        <taxon>Hyphomicrobiales</taxon>
        <taxon>Rhizobiaceae</taxon>
        <taxon>Pseudohoeflea</taxon>
    </lineage>
</organism>
<dbReference type="InterPro" id="IPR000515">
    <property type="entry name" value="MetI-like"/>
</dbReference>
<feature type="transmembrane region" description="Helical" evidence="8">
    <location>
        <begin position="61"/>
        <end position="82"/>
    </location>
</feature>
<evidence type="ECO:0000256" key="8">
    <source>
        <dbReference type="RuleBase" id="RU363032"/>
    </source>
</evidence>
<dbReference type="Proteomes" id="UP001430804">
    <property type="component" value="Unassembled WGS sequence"/>
</dbReference>
<keyword evidence="2 8" id="KW-0813">Transport</keyword>
<keyword evidence="4" id="KW-0997">Cell inner membrane</keyword>
<dbReference type="PANTHER" id="PTHR43357:SF4">
    <property type="entry name" value="INNER MEMBRANE ABC TRANSPORTER PERMEASE PROTEIN YDCV"/>
    <property type="match status" value="1"/>
</dbReference>
<comment type="similarity">
    <text evidence="8">Belongs to the binding-protein-dependent transport system permease family.</text>
</comment>
<evidence type="ECO:0000313" key="11">
    <source>
        <dbReference type="Proteomes" id="UP001430804"/>
    </source>
</evidence>
<evidence type="ECO:0000256" key="5">
    <source>
        <dbReference type="ARBA" id="ARBA00022692"/>
    </source>
</evidence>
<dbReference type="EMBL" id="JAHWQX010000001">
    <property type="protein sequence ID" value="MBW3096268.1"/>
    <property type="molecule type" value="Genomic_DNA"/>
</dbReference>
<evidence type="ECO:0000256" key="1">
    <source>
        <dbReference type="ARBA" id="ARBA00004429"/>
    </source>
</evidence>
<keyword evidence="7 8" id="KW-0472">Membrane</keyword>
<gene>
    <name evidence="10" type="ORF">KY465_03120</name>
</gene>
<feature type="domain" description="ABC transmembrane type-1" evidence="9">
    <location>
        <begin position="1"/>
        <end position="180"/>
    </location>
</feature>
<keyword evidence="3" id="KW-1003">Cell membrane</keyword>
<dbReference type="RefSeq" id="WP_219158328.1">
    <property type="nucleotide sequence ID" value="NZ_JAHWQX010000001.1"/>
</dbReference>
<dbReference type="PANTHER" id="PTHR43357">
    <property type="entry name" value="INNER MEMBRANE ABC TRANSPORTER PERMEASE PROTEIN YDCV"/>
    <property type="match status" value="1"/>
</dbReference>
<comment type="caution">
    <text evidence="10">The sequence shown here is derived from an EMBL/GenBank/DDBJ whole genome shotgun (WGS) entry which is preliminary data.</text>
</comment>
<dbReference type="Pfam" id="PF00528">
    <property type="entry name" value="BPD_transp_1"/>
    <property type="match status" value="1"/>
</dbReference>
<evidence type="ECO:0000313" key="10">
    <source>
        <dbReference type="EMBL" id="MBW3096268.1"/>
    </source>
</evidence>